<evidence type="ECO:0000313" key="3">
    <source>
        <dbReference type="Proteomes" id="UP000031368"/>
    </source>
</evidence>
<dbReference type="InterPro" id="IPR021120">
    <property type="entry name" value="KduI/IolB_isomerase"/>
</dbReference>
<keyword evidence="2" id="KW-0614">Plasmid</keyword>
<name>A0A0B4XI15_9HYPH</name>
<protein>
    <submittedName>
        <fullName evidence="2">KduI/IolB family isomerase protein</fullName>
    </submittedName>
</protein>
<dbReference type="Pfam" id="PF04962">
    <property type="entry name" value="KduI"/>
    <property type="match status" value="1"/>
</dbReference>
<dbReference type="KEGG" id="rga:RGR602_PC02346"/>
<dbReference type="Gene3D" id="2.60.120.10">
    <property type="entry name" value="Jelly Rolls"/>
    <property type="match status" value="2"/>
</dbReference>
<dbReference type="SUPFAM" id="SSF51182">
    <property type="entry name" value="RmlC-like cupins"/>
    <property type="match status" value="1"/>
</dbReference>
<geneLocation type="plasmid" evidence="2 3">
    <name>pRgalR602c</name>
</geneLocation>
<dbReference type="PIRSF" id="PIRSF036628">
    <property type="entry name" value="IolB"/>
    <property type="match status" value="1"/>
</dbReference>
<evidence type="ECO:0000313" key="2">
    <source>
        <dbReference type="EMBL" id="AJD46365.1"/>
    </source>
</evidence>
<accession>A0A0B4XI15</accession>
<dbReference type="PANTHER" id="PTHR39193:SF1">
    <property type="entry name" value="5-DEOXY-GLUCURONATE ISOMERASE"/>
    <property type="match status" value="1"/>
</dbReference>
<dbReference type="GO" id="GO:0019310">
    <property type="term" value="P:inositol catabolic process"/>
    <property type="evidence" value="ECO:0007669"/>
    <property type="project" value="InterPro"/>
</dbReference>
<reference evidence="2 3" key="1">
    <citation type="submission" date="2013-11" db="EMBL/GenBank/DDBJ databases">
        <title>Complete genome sequence of Rhizobium gallicum bv. gallicum R602.</title>
        <authorList>
            <person name="Bustos P."/>
            <person name="Santamaria R.I."/>
            <person name="Lozano L."/>
            <person name="Acosta J.L."/>
            <person name="Ormeno-Orrillo E."/>
            <person name="Rogel M.A."/>
            <person name="Romero D."/>
            <person name="Cevallos M.A."/>
            <person name="Martinez-Romero E."/>
            <person name="Gonzalez V."/>
        </authorList>
    </citation>
    <scope>NUCLEOTIDE SEQUENCE [LARGE SCALE GENOMIC DNA]</scope>
    <source>
        <strain evidence="2 3">R602</strain>
        <plasmid evidence="2 3">pRgalR602c</plasmid>
    </source>
</reference>
<keyword evidence="3" id="KW-1185">Reference proteome</keyword>
<dbReference type="Proteomes" id="UP000031368">
    <property type="component" value="Plasmid pRgalR602c"/>
</dbReference>
<dbReference type="EMBL" id="CP006880">
    <property type="protein sequence ID" value="AJD46365.1"/>
    <property type="molecule type" value="Genomic_DNA"/>
</dbReference>
<dbReference type="InterPro" id="IPR011051">
    <property type="entry name" value="RmlC_Cupin_sf"/>
</dbReference>
<dbReference type="AlphaFoldDB" id="A0A0B4XI15"/>
<sequence>MPELISLSEIRARPLVDQSSATLELIYFDLLKLCAGRQERRRLPAHESLYVVLSGRVDIEVDGIRFEAVGQRADIWSGDADSVYAPVDAEVVVTAISESVEIAVAGGICERRYAAFRVTPEEVDAVNVGSSETHSQRRIAHLLGQRQNGRCGHLLVSELYAGDGCWSGYPPHKHDTECGDVESRHEELYHYRFWPETGFGGQIVYEEHGPVETFMTRSGDTFLLDRGYHPTVTSPGHRSYIFTILVGKHRRGLIQRFDPKHEHLTGVIPGIDAMRAKFK</sequence>
<evidence type="ECO:0000256" key="1">
    <source>
        <dbReference type="ARBA" id="ARBA00023235"/>
    </source>
</evidence>
<proteinExistence type="predicted"/>
<dbReference type="HOGENOM" id="CLU_066438_2_0_5"/>
<dbReference type="InterPro" id="IPR014710">
    <property type="entry name" value="RmlC-like_jellyroll"/>
</dbReference>
<dbReference type="PANTHER" id="PTHR39193">
    <property type="entry name" value="5-DEOXY-GLUCURONATE ISOMERASE"/>
    <property type="match status" value="1"/>
</dbReference>
<gene>
    <name evidence="2" type="ORF">RGR602_PC02346</name>
</gene>
<organism evidence="2 3">
    <name type="scientific">Rhizobium gallicum bv. gallicum R602sp</name>
    <dbReference type="NCBI Taxonomy" id="1041138"/>
    <lineage>
        <taxon>Bacteria</taxon>
        <taxon>Pseudomonadati</taxon>
        <taxon>Pseudomonadota</taxon>
        <taxon>Alphaproteobacteria</taxon>
        <taxon>Hyphomicrobiales</taxon>
        <taxon>Rhizobiaceae</taxon>
        <taxon>Rhizobium/Agrobacterium group</taxon>
        <taxon>Rhizobium</taxon>
    </lineage>
</organism>
<keyword evidence="1 2" id="KW-0413">Isomerase</keyword>
<dbReference type="RefSeq" id="WP_040116355.1">
    <property type="nucleotide sequence ID" value="NZ_CP006880.1"/>
</dbReference>
<dbReference type="InterPro" id="IPR024203">
    <property type="entry name" value="Deoxy-glucuronate_isom_IolB"/>
</dbReference>
<dbReference type="GO" id="GO:0008880">
    <property type="term" value="F:glucuronate isomerase activity"/>
    <property type="evidence" value="ECO:0007669"/>
    <property type="project" value="InterPro"/>
</dbReference>